<accession>C4ILZ9</accession>
<dbReference type="InterPro" id="IPR012337">
    <property type="entry name" value="RNaseH-like_sf"/>
</dbReference>
<name>C4ILZ9_CLOBU</name>
<keyword evidence="2" id="KW-1185">Reference proteome</keyword>
<dbReference type="AlphaFoldDB" id="C4ILZ9"/>
<dbReference type="Proteomes" id="UP000003081">
    <property type="component" value="Unassembled WGS sequence"/>
</dbReference>
<dbReference type="HOGENOM" id="CLU_1537397_0_0_9"/>
<proteinExistence type="predicted"/>
<sequence length="174" mass="20457">MLILKSTRLNNLVAVIIGIIVSRSVILSNISQGLKDCYSRGNEESKIKRIQSFLNNKDIDQESTYEFFVYKLLKSYKSKSNRINVIFDHTTIEDRFVILQFSLKIGKRAVPLWYKVFKYKEQGNKDFKHVNEGLIFLHKVLKNYNYNVVLLADRGFKSIDLFKFIDETLGWNYV</sequence>
<organism evidence="1 2">
    <name type="scientific">Clostridium butyricum E4 str. BoNT E BL5262</name>
    <dbReference type="NCBI Taxonomy" id="632245"/>
    <lineage>
        <taxon>Bacteria</taxon>
        <taxon>Bacillati</taxon>
        <taxon>Bacillota</taxon>
        <taxon>Clostridia</taxon>
        <taxon>Eubacteriales</taxon>
        <taxon>Clostridiaceae</taxon>
        <taxon>Clostridium</taxon>
    </lineage>
</organism>
<evidence type="ECO:0000313" key="2">
    <source>
        <dbReference type="Proteomes" id="UP000003081"/>
    </source>
</evidence>
<dbReference type="SUPFAM" id="SSF53098">
    <property type="entry name" value="Ribonuclease H-like"/>
    <property type="match status" value="1"/>
</dbReference>
<reference evidence="1 2" key="1">
    <citation type="submission" date="2009-08" db="EMBL/GenBank/DDBJ databases">
        <authorList>
            <person name="Shrivastava S."/>
            <person name="Brinkac L.B."/>
            <person name="Brown J.L."/>
            <person name="Bruce D.B."/>
            <person name="Detter C."/>
            <person name="Green L.D."/>
            <person name="Munk C.A."/>
            <person name="Rogers Y.C."/>
            <person name="Tapia R."/>
            <person name="Sims D.R."/>
            <person name="Smith L.A."/>
            <person name="Smith T.J."/>
            <person name="Sutton G."/>
            <person name="Brettin T."/>
        </authorList>
    </citation>
    <scope>NUCLEOTIDE SEQUENCE [LARGE SCALE GENOMIC DNA]</scope>
    <source>
        <strain evidence="2">E4 str. BoNT E BL5262</strain>
    </source>
</reference>
<dbReference type="EMBL" id="ACOM01000007">
    <property type="protein sequence ID" value="EEP52803.1"/>
    <property type="molecule type" value="Genomic_DNA"/>
</dbReference>
<comment type="caution">
    <text evidence="1">The sequence shown here is derived from an EMBL/GenBank/DDBJ whole genome shotgun (WGS) entry which is preliminary data.</text>
</comment>
<dbReference type="eggNOG" id="COG3385">
    <property type="taxonomic scope" value="Bacteria"/>
</dbReference>
<protein>
    <submittedName>
        <fullName evidence="1">Putative iso-IS10R ORF</fullName>
    </submittedName>
</protein>
<gene>
    <name evidence="1" type="ORF">CLP_0177</name>
</gene>
<dbReference type="RefSeq" id="WP_003415749.1">
    <property type="nucleotide sequence ID" value="NZ_ACOM01000007.1"/>
</dbReference>
<evidence type="ECO:0000313" key="1">
    <source>
        <dbReference type="EMBL" id="EEP52803.1"/>
    </source>
</evidence>